<evidence type="ECO:0000256" key="4">
    <source>
        <dbReference type="RuleBase" id="RU000489"/>
    </source>
</evidence>
<accession>A0A3M0C590</accession>
<dbReference type="OrthoDB" id="9775889at2"/>
<dbReference type="Gene3D" id="3.20.20.80">
    <property type="entry name" value="Glycosidases"/>
    <property type="match status" value="1"/>
</dbReference>
<keyword evidence="3 4" id="KW-0326">Glycosidase</keyword>
<dbReference type="PANTHER" id="PTHR45708">
    <property type="entry name" value="ENDOCHITINASE"/>
    <property type="match status" value="1"/>
</dbReference>
<dbReference type="EMBL" id="REFR01000013">
    <property type="protein sequence ID" value="RMB04392.1"/>
    <property type="molecule type" value="Genomic_DNA"/>
</dbReference>
<evidence type="ECO:0000256" key="3">
    <source>
        <dbReference type="ARBA" id="ARBA00023295"/>
    </source>
</evidence>
<dbReference type="SUPFAM" id="SSF51445">
    <property type="entry name" value="(Trans)glycosidases"/>
    <property type="match status" value="1"/>
</dbReference>
<dbReference type="InterPro" id="IPR001223">
    <property type="entry name" value="Glyco_hydro18_cat"/>
</dbReference>
<dbReference type="PROSITE" id="PS01095">
    <property type="entry name" value="GH18_1"/>
    <property type="match status" value="1"/>
</dbReference>
<evidence type="ECO:0000259" key="6">
    <source>
        <dbReference type="PROSITE" id="PS51910"/>
    </source>
</evidence>
<dbReference type="InterPro" id="IPR017853">
    <property type="entry name" value="GH"/>
</dbReference>
<dbReference type="PANTHER" id="PTHR45708:SF49">
    <property type="entry name" value="ENDOCHITINASE"/>
    <property type="match status" value="1"/>
</dbReference>
<sequence>MTGTSAQRLVLYTQNADRLSDVVSTPITDFIVTFIINTSEDPMTFTFSGGDVSALKSEVEAVQAAGKRVLISFGGGTMGSPNYQPLVGHETAVADALTRFVAEGGFDGIDLDYEDTGALAYGDPYDGVAFISDLTNALAAAFQSTFPGQKKYITHAPQGPYFVQGWNFAYQQVLANTGDAIDYLNIQFYNNPGFEGPSDILSCYTDWADGANGQTPIDPSRMVIGLPVTAGDAGSGYVPLDQIPPQIIAPVSKAFPTFAGMMGWQFLSDPQDTWVDTIGAALHLQSATRAAE</sequence>
<gene>
    <name evidence="7" type="ORF">BXY39_2653</name>
</gene>
<dbReference type="InterPro" id="IPR050542">
    <property type="entry name" value="Glycosyl_Hydrlase18_Chitinase"/>
</dbReference>
<organism evidence="7 8">
    <name type="scientific">Eilatimonas milleporae</name>
    <dbReference type="NCBI Taxonomy" id="911205"/>
    <lineage>
        <taxon>Bacteria</taxon>
        <taxon>Pseudomonadati</taxon>
        <taxon>Pseudomonadota</taxon>
        <taxon>Alphaproteobacteria</taxon>
        <taxon>Kordiimonadales</taxon>
        <taxon>Kordiimonadaceae</taxon>
        <taxon>Eilatimonas</taxon>
    </lineage>
</organism>
<dbReference type="Proteomes" id="UP000271227">
    <property type="component" value="Unassembled WGS sequence"/>
</dbReference>
<evidence type="ECO:0000256" key="5">
    <source>
        <dbReference type="RuleBase" id="RU004453"/>
    </source>
</evidence>
<keyword evidence="2 4" id="KW-0378">Hydrolase</keyword>
<reference evidence="7 8" key="1">
    <citation type="submission" date="2018-10" db="EMBL/GenBank/DDBJ databases">
        <title>Genomic Encyclopedia of Archaeal and Bacterial Type Strains, Phase II (KMG-II): from individual species to whole genera.</title>
        <authorList>
            <person name="Goeker M."/>
        </authorList>
    </citation>
    <scope>NUCLEOTIDE SEQUENCE [LARGE SCALE GENOMIC DNA]</scope>
    <source>
        <strain evidence="7 8">DSM 25217</strain>
    </source>
</reference>
<evidence type="ECO:0000313" key="7">
    <source>
        <dbReference type="EMBL" id="RMB04392.1"/>
    </source>
</evidence>
<evidence type="ECO:0000313" key="8">
    <source>
        <dbReference type="Proteomes" id="UP000271227"/>
    </source>
</evidence>
<feature type="domain" description="GH18" evidence="6">
    <location>
        <begin position="6"/>
        <end position="285"/>
    </location>
</feature>
<dbReference type="GO" id="GO:0005975">
    <property type="term" value="P:carbohydrate metabolic process"/>
    <property type="evidence" value="ECO:0007669"/>
    <property type="project" value="InterPro"/>
</dbReference>
<dbReference type="InterPro" id="IPR001579">
    <property type="entry name" value="Glyco_hydro_18_chit_AS"/>
</dbReference>
<dbReference type="EC" id="3.2.1.14" evidence="1"/>
<evidence type="ECO:0000256" key="2">
    <source>
        <dbReference type="ARBA" id="ARBA00022801"/>
    </source>
</evidence>
<dbReference type="RefSeq" id="WP_121939340.1">
    <property type="nucleotide sequence ID" value="NZ_REFR01000013.1"/>
</dbReference>
<dbReference type="InParanoid" id="A0A3M0C590"/>
<keyword evidence="8" id="KW-1185">Reference proteome</keyword>
<comment type="caution">
    <text evidence="7">The sequence shown here is derived from an EMBL/GenBank/DDBJ whole genome shotgun (WGS) entry which is preliminary data.</text>
</comment>
<dbReference type="AlphaFoldDB" id="A0A3M0C590"/>
<dbReference type="GO" id="GO:0008843">
    <property type="term" value="F:endochitinase activity"/>
    <property type="evidence" value="ECO:0007669"/>
    <property type="project" value="UniProtKB-EC"/>
</dbReference>
<proteinExistence type="inferred from homology"/>
<comment type="similarity">
    <text evidence="5">Belongs to the glycosyl hydrolase 18 family.</text>
</comment>
<dbReference type="Pfam" id="PF00704">
    <property type="entry name" value="Glyco_hydro_18"/>
    <property type="match status" value="1"/>
</dbReference>
<evidence type="ECO:0000256" key="1">
    <source>
        <dbReference type="ARBA" id="ARBA00012729"/>
    </source>
</evidence>
<name>A0A3M0C590_9PROT</name>
<dbReference type="PROSITE" id="PS51910">
    <property type="entry name" value="GH18_2"/>
    <property type="match status" value="1"/>
</dbReference>
<protein>
    <recommendedName>
        <fullName evidence="1">chitinase</fullName>
        <ecNumber evidence="1">3.2.1.14</ecNumber>
    </recommendedName>
</protein>